<dbReference type="SMR" id="A0A0M4EGA5"/>
<keyword evidence="3" id="KW-0964">Secreted</keyword>
<dbReference type="OMA" id="CRLACIF"/>
<proteinExistence type="inferred from homology"/>
<comment type="similarity">
    <text evidence="2">Belongs to the PBP/GOBP family.</text>
</comment>
<dbReference type="InterPro" id="IPR052295">
    <property type="entry name" value="Odorant-binding_protein"/>
</dbReference>
<dbReference type="Gene3D" id="1.10.238.270">
    <property type="match status" value="1"/>
</dbReference>
<evidence type="ECO:0000256" key="3">
    <source>
        <dbReference type="ARBA" id="ARBA00022525"/>
    </source>
</evidence>
<keyword evidence="4" id="KW-0732">Signal</keyword>
<dbReference type="EMBL" id="CP012524">
    <property type="protein sequence ID" value="ALC42538.1"/>
    <property type="molecule type" value="Genomic_DNA"/>
</dbReference>
<feature type="signal peptide" evidence="4">
    <location>
        <begin position="1"/>
        <end position="18"/>
    </location>
</feature>
<dbReference type="GO" id="GO:0005576">
    <property type="term" value="C:extracellular region"/>
    <property type="evidence" value="ECO:0007669"/>
    <property type="project" value="UniProtKB-SubCell"/>
</dbReference>
<accession>A0A0M4EGA5</accession>
<evidence type="ECO:0000256" key="1">
    <source>
        <dbReference type="ARBA" id="ARBA00004613"/>
    </source>
</evidence>
<evidence type="ECO:0000256" key="2">
    <source>
        <dbReference type="ARBA" id="ARBA00008098"/>
    </source>
</evidence>
<dbReference type="OrthoDB" id="7981928at2759"/>
<dbReference type="PANTHER" id="PTHR21066">
    <property type="entry name" value="ODORANT-BINDING PROTEIN 59A-RELATED"/>
    <property type="match status" value="1"/>
</dbReference>
<gene>
    <name evidence="5" type="ORF">Dbus_chr2Rg2117</name>
</gene>
<reference evidence="5 6" key="1">
    <citation type="submission" date="2015-08" db="EMBL/GenBank/DDBJ databases">
        <title>Ancestral chromatin configuration constrains chromatin evolution on differentiating sex chromosomes in Drosophila.</title>
        <authorList>
            <person name="Zhou Q."/>
            <person name="Bachtrog D."/>
        </authorList>
    </citation>
    <scope>NUCLEOTIDE SEQUENCE [LARGE SCALE GENOMIC DNA]</scope>
    <source>
        <tissue evidence="5">Whole larvae</tissue>
    </source>
</reference>
<evidence type="ECO:0000313" key="5">
    <source>
        <dbReference type="EMBL" id="ALC42538.1"/>
    </source>
</evidence>
<dbReference type="Proteomes" id="UP000494163">
    <property type="component" value="Chromosome 2R"/>
</dbReference>
<keyword evidence="6" id="KW-1185">Reference proteome</keyword>
<organism evidence="5 6">
    <name type="scientific">Drosophila busckii</name>
    <name type="common">Fruit fly</name>
    <dbReference type="NCBI Taxonomy" id="30019"/>
    <lineage>
        <taxon>Eukaryota</taxon>
        <taxon>Metazoa</taxon>
        <taxon>Ecdysozoa</taxon>
        <taxon>Arthropoda</taxon>
        <taxon>Hexapoda</taxon>
        <taxon>Insecta</taxon>
        <taxon>Pterygota</taxon>
        <taxon>Neoptera</taxon>
        <taxon>Endopterygota</taxon>
        <taxon>Diptera</taxon>
        <taxon>Brachycera</taxon>
        <taxon>Muscomorpha</taxon>
        <taxon>Ephydroidea</taxon>
        <taxon>Drosophilidae</taxon>
        <taxon>Drosophila</taxon>
    </lineage>
</organism>
<name>A0A0M4EGA5_DROBS</name>
<dbReference type="AlphaFoldDB" id="A0A0M4EGA5"/>
<dbReference type="PANTHER" id="PTHR21066:SF15">
    <property type="entry name" value="GH25962P-RELATED"/>
    <property type="match status" value="1"/>
</dbReference>
<sequence>MWLLPLSLMLTMLPLALAAAKCGKAPKSVQNVQLCCPLPLPNWGAYNSECAQSGTQASCRLACIFNAAGALQGNQLNLPRVRPMLERAFGNQQIIDAYDLSFASCGAVVRQRYSQLAKLSSQSDACDRHALFYSLCAYSKLMKHCPSANWQRHNQDCRKARTYVTNCAWPALQKFFQST</sequence>
<evidence type="ECO:0000313" key="6">
    <source>
        <dbReference type="Proteomes" id="UP000494163"/>
    </source>
</evidence>
<evidence type="ECO:0000256" key="4">
    <source>
        <dbReference type="SAM" id="SignalP"/>
    </source>
</evidence>
<comment type="subcellular location">
    <subcellularLocation>
        <location evidence="1">Secreted</location>
    </subcellularLocation>
</comment>
<feature type="chain" id="PRO_5005793317" evidence="4">
    <location>
        <begin position="19"/>
        <end position="179"/>
    </location>
</feature>
<protein>
    <submittedName>
        <fullName evidence="5">Obp50a</fullName>
    </submittedName>
</protein>